<sequence>MSLRFASQFARRAPSIASRLQTGAAPTFSRAAPMGLRVLSTTTMPAKPTIAEAKCCPREFYEMSNDMIIRLSAEGIFEAIEEVSAKCFWLLSLLCEKI</sequence>
<gene>
    <name evidence="1" type="ORF">TL16_g07836</name>
</gene>
<protein>
    <submittedName>
        <fullName evidence="1">Uncharacterized protein</fullName>
    </submittedName>
</protein>
<dbReference type="AlphaFoldDB" id="A0A9W7EH39"/>
<evidence type="ECO:0000313" key="2">
    <source>
        <dbReference type="Proteomes" id="UP001162640"/>
    </source>
</evidence>
<dbReference type="Proteomes" id="UP001162640">
    <property type="component" value="Unassembled WGS sequence"/>
</dbReference>
<dbReference type="EMBL" id="BLQM01000252">
    <property type="protein sequence ID" value="GMH78527.1"/>
    <property type="molecule type" value="Genomic_DNA"/>
</dbReference>
<accession>A0A9W7EH39</accession>
<proteinExistence type="predicted"/>
<name>A0A9W7EH39_9STRA</name>
<organism evidence="1 2">
    <name type="scientific">Triparma laevis f. inornata</name>
    <dbReference type="NCBI Taxonomy" id="1714386"/>
    <lineage>
        <taxon>Eukaryota</taxon>
        <taxon>Sar</taxon>
        <taxon>Stramenopiles</taxon>
        <taxon>Ochrophyta</taxon>
        <taxon>Bolidophyceae</taxon>
        <taxon>Parmales</taxon>
        <taxon>Triparmaceae</taxon>
        <taxon>Triparma</taxon>
    </lineage>
</organism>
<evidence type="ECO:0000313" key="1">
    <source>
        <dbReference type="EMBL" id="GMH78527.1"/>
    </source>
</evidence>
<comment type="caution">
    <text evidence="1">The sequence shown here is derived from an EMBL/GenBank/DDBJ whole genome shotgun (WGS) entry which is preliminary data.</text>
</comment>
<reference evidence="2" key="1">
    <citation type="journal article" date="2023" name="Commun. Biol.">
        <title>Genome analysis of Parmales, the sister group of diatoms, reveals the evolutionary specialization of diatoms from phago-mixotrophs to photoautotrophs.</title>
        <authorList>
            <person name="Ban H."/>
            <person name="Sato S."/>
            <person name="Yoshikawa S."/>
            <person name="Yamada K."/>
            <person name="Nakamura Y."/>
            <person name="Ichinomiya M."/>
            <person name="Sato N."/>
            <person name="Blanc-Mathieu R."/>
            <person name="Endo H."/>
            <person name="Kuwata A."/>
            <person name="Ogata H."/>
        </authorList>
    </citation>
    <scope>NUCLEOTIDE SEQUENCE [LARGE SCALE GENOMIC DNA]</scope>
</reference>